<dbReference type="InterPro" id="IPR036412">
    <property type="entry name" value="HAD-like_sf"/>
</dbReference>
<dbReference type="InterPro" id="IPR023214">
    <property type="entry name" value="HAD_sf"/>
</dbReference>
<organism evidence="1 2">
    <name type="scientific">Apatococcus lobatus</name>
    <dbReference type="NCBI Taxonomy" id="904363"/>
    <lineage>
        <taxon>Eukaryota</taxon>
        <taxon>Viridiplantae</taxon>
        <taxon>Chlorophyta</taxon>
        <taxon>core chlorophytes</taxon>
        <taxon>Trebouxiophyceae</taxon>
        <taxon>Chlorellales</taxon>
        <taxon>Chlorellaceae</taxon>
        <taxon>Apatococcus</taxon>
    </lineage>
</organism>
<dbReference type="Pfam" id="PF09419">
    <property type="entry name" value="PGP_phosphatase"/>
    <property type="match status" value="1"/>
</dbReference>
<dbReference type="Proteomes" id="UP001438707">
    <property type="component" value="Unassembled WGS sequence"/>
</dbReference>
<accession>A0AAW1QYQ9</accession>
<dbReference type="AlphaFoldDB" id="A0AAW1QYQ9"/>
<dbReference type="GO" id="GO:0005737">
    <property type="term" value="C:cytoplasm"/>
    <property type="evidence" value="ECO:0007669"/>
    <property type="project" value="TreeGrafter"/>
</dbReference>
<reference evidence="1 2" key="1">
    <citation type="journal article" date="2024" name="Nat. Commun.">
        <title>Phylogenomics reveals the evolutionary origins of lichenization in chlorophyte algae.</title>
        <authorList>
            <person name="Puginier C."/>
            <person name="Libourel C."/>
            <person name="Otte J."/>
            <person name="Skaloud P."/>
            <person name="Haon M."/>
            <person name="Grisel S."/>
            <person name="Petersen M."/>
            <person name="Berrin J.G."/>
            <person name="Delaux P.M."/>
            <person name="Dal Grande F."/>
            <person name="Keller J."/>
        </authorList>
    </citation>
    <scope>NUCLEOTIDE SEQUENCE [LARGE SCALE GENOMIC DNA]</scope>
    <source>
        <strain evidence="1 2">SAG 2145</strain>
    </source>
</reference>
<dbReference type="GO" id="GO:0008962">
    <property type="term" value="F:phosphatidylglycerophosphatase activity"/>
    <property type="evidence" value="ECO:0007669"/>
    <property type="project" value="InterPro"/>
</dbReference>
<dbReference type="InterPro" id="IPR006549">
    <property type="entry name" value="HAD-SF_hydro_IIIA"/>
</dbReference>
<dbReference type="PANTHER" id="PTHR19288:SF25">
    <property type="entry name" value="PHOSPHATIDYLGLYCEROPHOSPHATASE GEP4, MITOCHONDRIAL"/>
    <property type="match status" value="1"/>
</dbReference>
<dbReference type="NCBIfam" id="TIGR01662">
    <property type="entry name" value="HAD-SF-IIIA"/>
    <property type="match status" value="1"/>
</dbReference>
<dbReference type="EMBL" id="JALJOS010000020">
    <property type="protein sequence ID" value="KAK9826585.1"/>
    <property type="molecule type" value="Genomic_DNA"/>
</dbReference>
<comment type="caution">
    <text evidence="1">The sequence shown here is derived from an EMBL/GenBank/DDBJ whole genome shotgun (WGS) entry which is preliminary data.</text>
</comment>
<dbReference type="InterPro" id="IPR010021">
    <property type="entry name" value="PGPP1/Gep4"/>
</dbReference>
<proteinExistence type="predicted"/>
<gene>
    <name evidence="1" type="ORF">WJX74_004268</name>
</gene>
<name>A0AAW1QYQ9_9CHLO</name>
<protein>
    <submittedName>
        <fullName evidence="1">Uncharacterized protein</fullName>
    </submittedName>
</protein>
<evidence type="ECO:0000313" key="1">
    <source>
        <dbReference type="EMBL" id="KAK9826585.1"/>
    </source>
</evidence>
<dbReference type="PANTHER" id="PTHR19288">
    <property type="entry name" value="4-NITROPHENYLPHOSPHATASE-RELATED"/>
    <property type="match status" value="1"/>
</dbReference>
<dbReference type="SUPFAM" id="SSF56784">
    <property type="entry name" value="HAD-like"/>
    <property type="match status" value="1"/>
</dbReference>
<sequence>MLAFTLEQHSCRLISGSSCAVLARLPPRLRSTRTGWTSRRFSKLQTFMAAQETPHETKSSKRLSWYQKLGQSVNPSGISMFGRVFLREQKWAIPHLDVQDLRSINWHALRAAGFSACAFDKDNTLTRPYDMVIYPPIAKALADCQREFNGRAVIVSNSAGLAEFDPEGKEAAAVEAALGVPVLRHAEKKPGGSAESLTTYFGCDASEVLMIGDRYLTDVVYGNRNGLFTVRTKPFDLNGEPSSVLWARRLEEKLVKRWRGKGQQAPMQSVLLKTGLSTECFKKTPDAPHS</sequence>
<dbReference type="NCBIfam" id="TIGR01668">
    <property type="entry name" value="YqeG_hyp_ppase"/>
    <property type="match status" value="1"/>
</dbReference>
<keyword evidence="2" id="KW-1185">Reference proteome</keyword>
<evidence type="ECO:0000313" key="2">
    <source>
        <dbReference type="Proteomes" id="UP001438707"/>
    </source>
</evidence>
<dbReference type="Gene3D" id="3.40.50.1000">
    <property type="entry name" value="HAD superfamily/HAD-like"/>
    <property type="match status" value="1"/>
</dbReference>
<dbReference type="InterPro" id="IPR027706">
    <property type="entry name" value="PGP_Pase"/>
</dbReference>